<sequence>MKNRLNVLRIPAFLNYLCKMGSVVTLTPGLEPLCRIITPIGMLGYGFDESDIKDALEYSLISKIPTAIILDSGSTDSGPMKLALGTMTCPRASYERDLRKLVAIVTKYRLPVLIGSAGGDGSNSHVKELVDIIKEIMASSTNSAAQLKVLAIYSEIDGSTVLERLGTGNVSGCGPCVPVLTAEDIEATKTIVGQMGPEPYVRAMSAHPDFDIIIGGRAYDPAPYVAFCAYHAFDQSCRPVLSLDSHVLGGFTHMGKIMECGGLCATPKSPSSQATIYRDGTFDVRPLLPGAVCTPTTVAAHTLYEKSRPDQLHGPGGYIDLSSSTYSPLSDNCSVRVNGTTFHSSKRDGGCYTVKLEGAKVIGYRTMFMGSFVDPTLISQLHPLLDRIKAYVAKQHAHITEKWELGFHIYGYDEANKAVHAKNVFLVAEALAETQVTATSIASTARVGCVHGPYKGQKATSGNFGFGLGGKGEIETGLCAEFSVYHLMNLEDEEEDATEILDGDQSKQKTLFSFEALLVGTGERVQRRHQDADTTFQLEDEHLYPTPASAVPEIVEPTPFPQTIGEAAKVIRSKNAGPYEITFDIIFNDKETYDRVKNSGLLRPELIAELYDLSVNNIVYCGFFDQAIAFKATIPRMRNGRPAVSGGFMEDDVHGSQKYLPLMNLKLSDK</sequence>
<evidence type="ECO:0008006" key="5">
    <source>
        <dbReference type="Google" id="ProtNLM"/>
    </source>
</evidence>
<protein>
    <recommendedName>
        <fullName evidence="5">Caib baif family enzyme</fullName>
    </recommendedName>
</protein>
<dbReference type="InterPro" id="IPR010839">
    <property type="entry name" value="AtuA_N"/>
</dbReference>
<proteinExistence type="predicted"/>
<dbReference type="EMBL" id="QLNT01000018">
    <property type="protein sequence ID" value="KAF3065733.1"/>
    <property type="molecule type" value="Genomic_DNA"/>
</dbReference>
<accession>A0A9P4X9Y1</accession>
<keyword evidence="4" id="KW-1185">Reference proteome</keyword>
<comment type="caution">
    <text evidence="3">The sequence shown here is derived from an EMBL/GenBank/DDBJ whole genome shotgun (WGS) entry which is preliminary data.</text>
</comment>
<name>A0A9P4X9Y1_9HYPO</name>
<dbReference type="AlphaFoldDB" id="A0A9P4X9Y1"/>
<evidence type="ECO:0000259" key="1">
    <source>
        <dbReference type="Pfam" id="PF07287"/>
    </source>
</evidence>
<evidence type="ECO:0000259" key="2">
    <source>
        <dbReference type="Pfam" id="PF14330"/>
    </source>
</evidence>
<dbReference type="Pfam" id="PF14330">
    <property type="entry name" value="DUF4387"/>
    <property type="match status" value="1"/>
</dbReference>
<feature type="domain" description="DUF4387" evidence="2">
    <location>
        <begin position="565"/>
        <end position="665"/>
    </location>
</feature>
<reference evidence="3 4" key="1">
    <citation type="submission" date="2018-06" db="EMBL/GenBank/DDBJ databases">
        <title>Genome analysis of cellulolytic fungus Trichoderma lentiforme CFAM-422.</title>
        <authorList>
            <person name="Steindorff A.S."/>
            <person name="Formighieri E.F."/>
            <person name="Midorikawa G.E.O."/>
            <person name="Tamietti M.S."/>
            <person name="Ramos E.Z."/>
            <person name="Silva A.S."/>
            <person name="Bon E.P.S."/>
            <person name="Mendes T.D."/>
            <person name="Damaso M.C.T."/>
            <person name="Favaro L.C.L."/>
        </authorList>
    </citation>
    <scope>NUCLEOTIDE SEQUENCE [LARGE SCALE GENOMIC DNA]</scope>
    <source>
        <strain evidence="3 4">CFAM-422</strain>
    </source>
</reference>
<organism evidence="3 4">
    <name type="scientific">Trichoderma lentiforme</name>
    <dbReference type="NCBI Taxonomy" id="1567552"/>
    <lineage>
        <taxon>Eukaryota</taxon>
        <taxon>Fungi</taxon>
        <taxon>Dikarya</taxon>
        <taxon>Ascomycota</taxon>
        <taxon>Pezizomycotina</taxon>
        <taxon>Sordariomycetes</taxon>
        <taxon>Hypocreomycetidae</taxon>
        <taxon>Hypocreales</taxon>
        <taxon>Hypocreaceae</taxon>
        <taxon>Trichoderma</taxon>
    </lineage>
</organism>
<dbReference type="InterPro" id="IPR025496">
    <property type="entry name" value="DUF4387"/>
</dbReference>
<feature type="domain" description="Acyclic terpene utilisation N-terminal" evidence="1">
    <location>
        <begin position="193"/>
        <end position="445"/>
    </location>
</feature>
<dbReference type="Pfam" id="PF07287">
    <property type="entry name" value="AtuA"/>
    <property type="match status" value="1"/>
</dbReference>
<evidence type="ECO:0000313" key="4">
    <source>
        <dbReference type="Proteomes" id="UP000801864"/>
    </source>
</evidence>
<gene>
    <name evidence="3" type="ORF">CFAM422_009559</name>
</gene>
<evidence type="ECO:0000313" key="3">
    <source>
        <dbReference type="EMBL" id="KAF3065733.1"/>
    </source>
</evidence>
<dbReference type="Proteomes" id="UP000801864">
    <property type="component" value="Unassembled WGS sequence"/>
</dbReference>